<organism evidence="2">
    <name type="scientific">Oryza barthii</name>
    <dbReference type="NCBI Taxonomy" id="65489"/>
    <lineage>
        <taxon>Eukaryota</taxon>
        <taxon>Viridiplantae</taxon>
        <taxon>Streptophyta</taxon>
        <taxon>Embryophyta</taxon>
        <taxon>Tracheophyta</taxon>
        <taxon>Spermatophyta</taxon>
        <taxon>Magnoliopsida</taxon>
        <taxon>Liliopsida</taxon>
        <taxon>Poales</taxon>
        <taxon>Poaceae</taxon>
        <taxon>BOP clade</taxon>
        <taxon>Oryzoideae</taxon>
        <taxon>Oryzeae</taxon>
        <taxon>Oryzinae</taxon>
        <taxon>Oryza</taxon>
    </lineage>
</organism>
<dbReference type="Gramene" id="OBART09G18620.1">
    <property type="protein sequence ID" value="OBART09G18620.1"/>
    <property type="gene ID" value="OBART09G18620"/>
</dbReference>
<reference evidence="2" key="2">
    <citation type="submission" date="2015-03" db="UniProtKB">
        <authorList>
            <consortium name="EnsemblPlants"/>
        </authorList>
    </citation>
    <scope>IDENTIFICATION</scope>
</reference>
<name>A0A0D3H9P8_9ORYZ</name>
<sequence>MVGGNRCHRSCRHGARRSGRRDDIDGTGPRHLSTAAQPPELNEAMVDSGASNETASWLPLTKSRRLAPLPRLEVATSMLEVVSMTTDLDLEELSTFQNPSLVSPPPPSPHGEGGVNDNEFGLGGAC</sequence>
<dbReference type="AlphaFoldDB" id="A0A0D3H9P8"/>
<dbReference type="HOGENOM" id="CLU_1985001_0_0_1"/>
<evidence type="ECO:0000313" key="3">
    <source>
        <dbReference type="Proteomes" id="UP000026960"/>
    </source>
</evidence>
<feature type="compositionally biased region" description="Basic residues" evidence="1">
    <location>
        <begin position="1"/>
        <end position="19"/>
    </location>
</feature>
<feature type="region of interest" description="Disordered" evidence="1">
    <location>
        <begin position="93"/>
        <end position="126"/>
    </location>
</feature>
<dbReference type="PaxDb" id="65489-OBART09G18620.1"/>
<evidence type="ECO:0000256" key="1">
    <source>
        <dbReference type="SAM" id="MobiDB-lite"/>
    </source>
</evidence>
<feature type="region of interest" description="Disordered" evidence="1">
    <location>
        <begin position="1"/>
        <end position="55"/>
    </location>
</feature>
<evidence type="ECO:0000313" key="2">
    <source>
        <dbReference type="EnsemblPlants" id="OBART09G18620.1"/>
    </source>
</evidence>
<protein>
    <submittedName>
        <fullName evidence="2">Uncharacterized protein</fullName>
    </submittedName>
</protein>
<dbReference type="EnsemblPlants" id="OBART09G18620.1">
    <property type="protein sequence ID" value="OBART09G18620.1"/>
    <property type="gene ID" value="OBART09G18620"/>
</dbReference>
<accession>A0A0D3H9P8</accession>
<reference evidence="2" key="1">
    <citation type="journal article" date="2009" name="Rice">
        <title>De Novo Next Generation Sequencing of Plant Genomes.</title>
        <authorList>
            <person name="Rounsley S."/>
            <person name="Marri P.R."/>
            <person name="Yu Y."/>
            <person name="He R."/>
            <person name="Sisneros N."/>
            <person name="Goicoechea J.L."/>
            <person name="Lee S.J."/>
            <person name="Angelova A."/>
            <person name="Kudrna D."/>
            <person name="Luo M."/>
            <person name="Affourtit J."/>
            <person name="Desany B."/>
            <person name="Knight J."/>
            <person name="Niazi F."/>
            <person name="Egholm M."/>
            <person name="Wing R.A."/>
        </authorList>
    </citation>
    <scope>NUCLEOTIDE SEQUENCE [LARGE SCALE GENOMIC DNA]</scope>
    <source>
        <strain evidence="2">cv. IRGC 105608</strain>
    </source>
</reference>
<proteinExistence type="predicted"/>
<keyword evidence="3" id="KW-1185">Reference proteome</keyword>
<dbReference type="Proteomes" id="UP000026960">
    <property type="component" value="Chromosome 9"/>
</dbReference>